<evidence type="ECO:0000256" key="4">
    <source>
        <dbReference type="SAM" id="Phobius"/>
    </source>
</evidence>
<organism evidence="6">
    <name type="scientific">Anthurium amnicola</name>
    <dbReference type="NCBI Taxonomy" id="1678845"/>
    <lineage>
        <taxon>Eukaryota</taxon>
        <taxon>Viridiplantae</taxon>
        <taxon>Streptophyta</taxon>
        <taxon>Embryophyta</taxon>
        <taxon>Tracheophyta</taxon>
        <taxon>Spermatophyta</taxon>
        <taxon>Magnoliopsida</taxon>
        <taxon>Liliopsida</taxon>
        <taxon>Araceae</taxon>
        <taxon>Pothoideae</taxon>
        <taxon>Potheae</taxon>
        <taxon>Anthurium</taxon>
    </lineage>
</organism>
<evidence type="ECO:0000256" key="2">
    <source>
        <dbReference type="ARBA" id="ARBA00022842"/>
    </source>
</evidence>
<keyword evidence="4" id="KW-1133">Transmembrane helix</keyword>
<feature type="transmembrane region" description="Helical" evidence="4">
    <location>
        <begin position="248"/>
        <end position="276"/>
    </location>
</feature>
<dbReference type="SUPFAM" id="SSF81665">
    <property type="entry name" value="Calcium ATPase, transmembrane domain M"/>
    <property type="match status" value="1"/>
</dbReference>
<feature type="region of interest" description="Disordered" evidence="3">
    <location>
        <begin position="1"/>
        <end position="53"/>
    </location>
</feature>
<dbReference type="InterPro" id="IPR023298">
    <property type="entry name" value="ATPase_P-typ_TM_dom_sf"/>
</dbReference>
<name>A0A1D1YFJ2_9ARAE</name>
<dbReference type="GO" id="GO:0005516">
    <property type="term" value="F:calmodulin binding"/>
    <property type="evidence" value="ECO:0007669"/>
    <property type="project" value="InterPro"/>
</dbReference>
<evidence type="ECO:0000313" key="6">
    <source>
        <dbReference type="EMBL" id="JAT53397.1"/>
    </source>
</evidence>
<dbReference type="Pfam" id="PF12515">
    <property type="entry name" value="CaATP_NAI"/>
    <property type="match status" value="1"/>
</dbReference>
<feature type="domain" description="Cation-transporting P-type ATPase N-terminal" evidence="5">
    <location>
        <begin position="196"/>
        <end position="276"/>
    </location>
</feature>
<keyword evidence="4" id="KW-0472">Membrane</keyword>
<dbReference type="Pfam" id="PF00690">
    <property type="entry name" value="Cation_ATPase_N"/>
    <property type="match status" value="1"/>
</dbReference>
<dbReference type="InterPro" id="IPR024750">
    <property type="entry name" value="Ca_ATPase_N_dom"/>
</dbReference>
<reference evidence="6" key="1">
    <citation type="submission" date="2015-07" db="EMBL/GenBank/DDBJ databases">
        <title>Transcriptome Assembly of Anthurium amnicola.</title>
        <authorList>
            <person name="Suzuki J."/>
        </authorList>
    </citation>
    <scope>NUCLEOTIDE SEQUENCE</scope>
</reference>
<dbReference type="GO" id="GO:0012505">
    <property type="term" value="C:endomembrane system"/>
    <property type="evidence" value="ECO:0007669"/>
    <property type="project" value="UniProtKB-SubCell"/>
</dbReference>
<evidence type="ECO:0000256" key="1">
    <source>
        <dbReference type="ARBA" id="ARBA00004127"/>
    </source>
</evidence>
<feature type="non-terminal residue" evidence="6">
    <location>
        <position position="287"/>
    </location>
</feature>
<dbReference type="GO" id="GO:0005886">
    <property type="term" value="C:plasma membrane"/>
    <property type="evidence" value="ECO:0007669"/>
    <property type="project" value="TreeGrafter"/>
</dbReference>
<dbReference type="AlphaFoldDB" id="A0A1D1YFJ2"/>
<evidence type="ECO:0000259" key="5">
    <source>
        <dbReference type="SMART" id="SM00831"/>
    </source>
</evidence>
<keyword evidence="2" id="KW-0460">Magnesium</keyword>
<keyword evidence="4" id="KW-0812">Transmembrane</keyword>
<accession>A0A1D1YFJ2</accession>
<comment type="subcellular location">
    <subcellularLocation>
        <location evidence="1">Endomembrane system</location>
        <topology evidence="1">Multi-pass membrane protein</topology>
    </subcellularLocation>
</comment>
<dbReference type="PANTHER" id="PTHR24093:SF369">
    <property type="entry name" value="CALCIUM-TRANSPORTING ATPASE"/>
    <property type="match status" value="1"/>
</dbReference>
<dbReference type="Gene3D" id="1.20.5.170">
    <property type="match status" value="1"/>
</dbReference>
<protein>
    <submittedName>
        <fullName evidence="6">Calcium-transporting ATPase 10, plasma membrane-type</fullName>
    </submittedName>
</protein>
<feature type="compositionally biased region" description="Basic and acidic residues" evidence="3">
    <location>
        <begin position="1"/>
        <end position="20"/>
    </location>
</feature>
<feature type="non-terminal residue" evidence="6">
    <location>
        <position position="1"/>
    </location>
</feature>
<dbReference type="FunFam" id="1.20.5.170:FF:000029">
    <property type="entry name" value="Calcium-transporting ATPase"/>
    <property type="match status" value="1"/>
</dbReference>
<dbReference type="GO" id="GO:0005388">
    <property type="term" value="F:P-type calcium transporter activity"/>
    <property type="evidence" value="ECO:0007669"/>
    <property type="project" value="TreeGrafter"/>
</dbReference>
<sequence>LRAWRERGRGRWGETGEKLPGRTPPSPPPGAGKQQSSTPTPLSRGPPRGVISPATAMDRAAEWISSPHRHRRFYDEEAGGGGSHGGCSSKVGDVSVGDTFDIPPKNASVERLRRWRQAALVLNASRRFRYTLDLKKEEEKEQIRRKIRAHAQVIRAAFLFKEAGEREAPGPLGARPPPSPYGIGQEQLNSMSRDHDFSALQGYGGVKGLANLLKSNLDKGITGDESELLHRRNVFCSNTYPRKKGRRFWVFLWEAWQDLTLVILMIAAAVSLALGITTEGIKEGWYD</sequence>
<dbReference type="SMART" id="SM00831">
    <property type="entry name" value="Cation_ATPase_N"/>
    <property type="match status" value="1"/>
</dbReference>
<dbReference type="EMBL" id="GDJX01014539">
    <property type="protein sequence ID" value="JAT53397.1"/>
    <property type="molecule type" value="Transcribed_RNA"/>
</dbReference>
<evidence type="ECO:0000256" key="3">
    <source>
        <dbReference type="SAM" id="MobiDB-lite"/>
    </source>
</evidence>
<dbReference type="InterPro" id="IPR004014">
    <property type="entry name" value="ATPase_P-typ_cation-transptr_N"/>
</dbReference>
<gene>
    <name evidence="6" type="primary">ACA10_4</name>
    <name evidence="6" type="ORF">g.30347</name>
</gene>
<proteinExistence type="predicted"/>
<dbReference type="PANTHER" id="PTHR24093">
    <property type="entry name" value="CATION TRANSPORTING ATPASE"/>
    <property type="match status" value="1"/>
</dbReference>